<comment type="subcellular location">
    <subcellularLocation>
        <location evidence="1">Nucleus</location>
    </subcellularLocation>
</comment>
<reference evidence="4" key="1">
    <citation type="submission" date="2022-10" db="EMBL/GenBank/DDBJ databases">
        <title>Culturing micro-colonial fungi from biological soil crusts in the Mojave desert and describing Neophaeococcomyces mojavensis, and introducing the new genera and species Taxawa tesnikishii.</title>
        <authorList>
            <person name="Kurbessoian T."/>
            <person name="Stajich J.E."/>
        </authorList>
    </citation>
    <scope>NUCLEOTIDE SEQUENCE</scope>
    <source>
        <strain evidence="4">TK_1</strain>
    </source>
</reference>
<dbReference type="PANTHER" id="PTHR37534:SF3">
    <property type="entry name" value="ZN(II)2CYS6 TRANSCRIPTION FACTOR (EUROFUNG)"/>
    <property type="match status" value="1"/>
</dbReference>
<comment type="caution">
    <text evidence="4">The sequence shown here is derived from an EMBL/GenBank/DDBJ whole genome shotgun (WGS) entry which is preliminary data.</text>
</comment>
<feature type="compositionally biased region" description="Polar residues" evidence="3">
    <location>
        <begin position="610"/>
        <end position="622"/>
    </location>
</feature>
<evidence type="ECO:0000256" key="3">
    <source>
        <dbReference type="SAM" id="MobiDB-lite"/>
    </source>
</evidence>
<dbReference type="InterPro" id="IPR021858">
    <property type="entry name" value="Fun_TF"/>
</dbReference>
<sequence>MESSYPAEGSMQVNTMEMAMQGRSTRGLPDRAIPKRVSSGVRFGSVYSQADDAKEETSGAGTPDNYWLEASQPASDISIEDAAEASGRQSEWQPSAEASQLPEAPAPRQTEGEARGTLQHILGQIDTMTSWPMQRQNPQASQLSEPARISSVSSLPHWASPHDAAQTSSPQSTFSGWTNFPGEVAPIRWFGLLADDAANDHNDYDFSFNLPEESNGVLQRTDPQAGLTFPSFGTSSFSAANLANNGDASSLRSPQAVASTPLPPNTTSVLDDQSLWQAPIRLQDPEIPMFRRFVTHIAHSLDLFDPFQHFSTFVPHLALQNEGLMKAILALSARHLSIKPPSPAIPLLDRTVAVQYYYETLQYLQSALQHPSYTRSLEIIATALIVSTYEMVDGGNGWERHLKGVFWIQRSQDNHGESGGLKQAVWWAWLRQDVWAAFRERRSCFSFFKPKRDLRGMDQFELARRSIYLLSQTVNFSSENEVKTGERRLQARIERADELLGMLEDWRQSLSTHFEPLPVEAEEEGAVFSPIWINSPALGAAIQMYSFARILLLIYRPAASGFQEFAARSKHLDEAVNTICGIAKAQLLINRSATAPSLTTSPDSVPNPGSVATSSTPSQPRTDSGDLECDSGTAAGASITSTQCLYAAGMYTHDATRREAIVELLGAHQAKTGWPINCLKEELRREWAKDAERSSPQLHVG</sequence>
<evidence type="ECO:0008006" key="6">
    <source>
        <dbReference type="Google" id="ProtNLM"/>
    </source>
</evidence>
<name>A0ABQ9NLL2_9PEZI</name>
<evidence type="ECO:0000313" key="5">
    <source>
        <dbReference type="Proteomes" id="UP001172684"/>
    </source>
</evidence>
<accession>A0ABQ9NLL2</accession>
<evidence type="ECO:0000313" key="4">
    <source>
        <dbReference type="EMBL" id="KAJ9658552.1"/>
    </source>
</evidence>
<feature type="region of interest" description="Disordered" evidence="3">
    <location>
        <begin position="40"/>
        <end position="68"/>
    </location>
</feature>
<dbReference type="PANTHER" id="PTHR37534">
    <property type="entry name" value="TRANSCRIPTIONAL ACTIVATOR PROTEIN UGA3"/>
    <property type="match status" value="1"/>
</dbReference>
<evidence type="ECO:0000256" key="1">
    <source>
        <dbReference type="ARBA" id="ARBA00004123"/>
    </source>
</evidence>
<gene>
    <name evidence="4" type="ORF">H2201_007759</name>
</gene>
<dbReference type="EMBL" id="JAPDRL010000086">
    <property type="protein sequence ID" value="KAJ9658552.1"/>
    <property type="molecule type" value="Genomic_DNA"/>
</dbReference>
<feature type="compositionally biased region" description="Polar residues" evidence="3">
    <location>
        <begin position="134"/>
        <end position="154"/>
    </location>
</feature>
<keyword evidence="5" id="KW-1185">Reference proteome</keyword>
<proteinExistence type="predicted"/>
<feature type="region of interest" description="Disordered" evidence="3">
    <location>
        <begin position="134"/>
        <end position="173"/>
    </location>
</feature>
<evidence type="ECO:0000256" key="2">
    <source>
        <dbReference type="ARBA" id="ARBA00023242"/>
    </source>
</evidence>
<organism evidence="4 5">
    <name type="scientific">Coniosporium apollinis</name>
    <dbReference type="NCBI Taxonomy" id="61459"/>
    <lineage>
        <taxon>Eukaryota</taxon>
        <taxon>Fungi</taxon>
        <taxon>Dikarya</taxon>
        <taxon>Ascomycota</taxon>
        <taxon>Pezizomycotina</taxon>
        <taxon>Dothideomycetes</taxon>
        <taxon>Dothideomycetes incertae sedis</taxon>
        <taxon>Coniosporium</taxon>
    </lineage>
</organism>
<feature type="region of interest" description="Disordered" evidence="3">
    <location>
        <begin position="82"/>
        <end position="114"/>
    </location>
</feature>
<protein>
    <recommendedName>
        <fullName evidence="6">Transcription factor domain-containing protein</fullName>
    </recommendedName>
</protein>
<dbReference type="Pfam" id="PF11951">
    <property type="entry name" value="Fungal_trans_2"/>
    <property type="match status" value="1"/>
</dbReference>
<keyword evidence="2" id="KW-0539">Nucleus</keyword>
<dbReference type="CDD" id="cd12148">
    <property type="entry name" value="fungal_TF_MHR"/>
    <property type="match status" value="1"/>
</dbReference>
<feature type="compositionally biased region" description="Polar residues" evidence="3">
    <location>
        <begin position="87"/>
        <end position="98"/>
    </location>
</feature>
<feature type="region of interest" description="Disordered" evidence="3">
    <location>
        <begin position="596"/>
        <end position="630"/>
    </location>
</feature>
<dbReference type="Proteomes" id="UP001172684">
    <property type="component" value="Unassembled WGS sequence"/>
</dbReference>